<keyword evidence="1" id="KW-0812">Transmembrane</keyword>
<accession>A0A9X5BHR6</accession>
<feature type="transmembrane region" description="Helical" evidence="1">
    <location>
        <begin position="232"/>
        <end position="251"/>
    </location>
</feature>
<dbReference type="Proteomes" id="UP001154420">
    <property type="component" value="Unassembled WGS sequence"/>
</dbReference>
<keyword evidence="1" id="KW-1133">Transmembrane helix</keyword>
<protein>
    <recommendedName>
        <fullName evidence="4">Bacterial membrane protein YfhO</fullName>
    </recommendedName>
</protein>
<comment type="caution">
    <text evidence="2">The sequence shown here is derived from an EMBL/GenBank/DDBJ whole genome shotgun (WGS) entry which is preliminary data.</text>
</comment>
<evidence type="ECO:0000313" key="3">
    <source>
        <dbReference type="Proteomes" id="UP001154420"/>
    </source>
</evidence>
<dbReference type="PANTHER" id="PTHR38454">
    <property type="entry name" value="INTEGRAL MEMBRANE PROTEIN-RELATED"/>
    <property type="match status" value="1"/>
</dbReference>
<keyword evidence="3" id="KW-1185">Reference proteome</keyword>
<reference evidence="2" key="1">
    <citation type="submission" date="2018-09" db="EMBL/GenBank/DDBJ databases">
        <title>Murine metabolic-syndrome-specific gut microbial biobank.</title>
        <authorList>
            <person name="Liu C."/>
        </authorList>
    </citation>
    <scope>NUCLEOTIDE SEQUENCE</scope>
    <source>
        <strain evidence="2">D42-62</strain>
    </source>
</reference>
<dbReference type="PANTHER" id="PTHR38454:SF1">
    <property type="entry name" value="INTEGRAL MEMBRANE PROTEIN"/>
    <property type="match status" value="1"/>
</dbReference>
<evidence type="ECO:0000256" key="1">
    <source>
        <dbReference type="SAM" id="Phobius"/>
    </source>
</evidence>
<organism evidence="2 3">
    <name type="scientific">Parablautia muri</name>
    <dbReference type="NCBI Taxonomy" id="2320879"/>
    <lineage>
        <taxon>Bacteria</taxon>
        <taxon>Bacillati</taxon>
        <taxon>Bacillota</taxon>
        <taxon>Clostridia</taxon>
        <taxon>Lachnospirales</taxon>
        <taxon>Lachnospiraceae</taxon>
        <taxon>Parablautia</taxon>
    </lineage>
</organism>
<evidence type="ECO:0000313" key="2">
    <source>
        <dbReference type="EMBL" id="NBJ93996.1"/>
    </source>
</evidence>
<dbReference type="AlphaFoldDB" id="A0A9X5BHR6"/>
<sequence length="254" mass="29214">MSRNGYFKKLPQSSNLLQLKQLKHQWEKIEIVPTYENIHLEANILSVNQSSQIHIPLNGLNFSEDTEYYLYFHNMIYLEENLYQDLDIEGKRMRLRPLGSYSGQKNTYMVKIPITPELAEKGYIAICFPEEGTYSLGEIELRALNISSYPEHYQKRMESTLQDLTIKGNEITGNLQTATDKLLFMSIPYSTGWRCYLNGNEAPVLNANMGFCAVEIPAGEYSVVWKYTTPGLKSGFILSFISCSFFIILLLKEK</sequence>
<keyword evidence="1" id="KW-0472">Membrane</keyword>
<name>A0A9X5BHR6_9FIRM</name>
<dbReference type="Pfam" id="PF09586">
    <property type="entry name" value="YfhO"/>
    <property type="match status" value="1"/>
</dbReference>
<dbReference type="EMBL" id="QZDT01000027">
    <property type="protein sequence ID" value="NBJ93996.1"/>
    <property type="molecule type" value="Genomic_DNA"/>
</dbReference>
<dbReference type="InterPro" id="IPR018580">
    <property type="entry name" value="Uncharacterised_YfhO"/>
</dbReference>
<evidence type="ECO:0008006" key="4">
    <source>
        <dbReference type="Google" id="ProtNLM"/>
    </source>
</evidence>
<gene>
    <name evidence="2" type="ORF">D5281_15720</name>
</gene>
<proteinExistence type="predicted"/>